<dbReference type="PANTHER" id="PTHR11258">
    <property type="entry name" value="2-5 OLIGOADENYLATE SYNTHETASE"/>
    <property type="match status" value="1"/>
</dbReference>
<gene>
    <name evidence="5" type="primary">LOC103089205</name>
</gene>
<evidence type="ECO:0000313" key="5">
    <source>
        <dbReference type="RefSeq" id="XP_007465803.1"/>
    </source>
</evidence>
<keyword evidence="1" id="KW-0694">RNA-binding</keyword>
<dbReference type="InParanoid" id="A0A340XXB4"/>
<dbReference type="SUPFAM" id="SSF81631">
    <property type="entry name" value="PAP/OAS1 substrate-binding domain"/>
    <property type="match status" value="1"/>
</dbReference>
<dbReference type="GO" id="GO:0003725">
    <property type="term" value="F:double-stranded RNA binding"/>
    <property type="evidence" value="ECO:0007669"/>
    <property type="project" value="TreeGrafter"/>
</dbReference>
<sequence>CVKSWCLRAELPPLYALELLTIYAWEVGTQEEACFRLDSGLATVMRLLQQYQLLCIYWTDYYTFQNPIIEDFVRKQLKKERPIILDPADPTHNVAKGYRWDIVAQRACQCLKQDCCYDNYENPVPKWNVK</sequence>
<dbReference type="OrthoDB" id="1885901at2759"/>
<dbReference type="GeneID" id="103089205"/>
<evidence type="ECO:0000256" key="1">
    <source>
        <dbReference type="ARBA" id="ARBA00022884"/>
    </source>
</evidence>
<dbReference type="GO" id="GO:0016020">
    <property type="term" value="C:membrane"/>
    <property type="evidence" value="ECO:0007669"/>
    <property type="project" value="TreeGrafter"/>
</dbReference>
<dbReference type="Pfam" id="PF10421">
    <property type="entry name" value="OAS1_C"/>
    <property type="match status" value="1"/>
</dbReference>
<feature type="non-terminal residue" evidence="5">
    <location>
        <position position="130"/>
    </location>
</feature>
<dbReference type="AlphaFoldDB" id="A0A340XXB4"/>
<proteinExistence type="predicted"/>
<dbReference type="Gene3D" id="1.10.1410.20">
    <property type="entry name" value="2'-5'-oligoadenylate synthetase 1, domain 2"/>
    <property type="match status" value="1"/>
</dbReference>
<keyword evidence="2" id="KW-0732">Signal</keyword>
<protein>
    <submittedName>
        <fullName evidence="5">2'-5'-oligoadenylate synthase-like protein 1-like</fullName>
    </submittedName>
</protein>
<feature type="chain" id="PRO_5016242415" evidence="2">
    <location>
        <begin position="17"/>
        <end position="130"/>
    </location>
</feature>
<dbReference type="PROSITE" id="PS00833">
    <property type="entry name" value="25A_SYNTH_2"/>
    <property type="match status" value="1"/>
</dbReference>
<evidence type="ECO:0000259" key="3">
    <source>
        <dbReference type="Pfam" id="PF10421"/>
    </source>
</evidence>
<dbReference type="PANTHER" id="PTHR11258:SF16">
    <property type="entry name" value="2'-5'-OLIGOADENYLATE SYNTHASE-LIKE PROTEIN"/>
    <property type="match status" value="1"/>
</dbReference>
<evidence type="ECO:0000256" key="2">
    <source>
        <dbReference type="SAM" id="SignalP"/>
    </source>
</evidence>
<dbReference type="RefSeq" id="XP_007465803.1">
    <property type="nucleotide sequence ID" value="XM_007465741.1"/>
</dbReference>
<name>A0A340XXB4_LIPVE</name>
<dbReference type="GO" id="GO:0051607">
    <property type="term" value="P:defense response to virus"/>
    <property type="evidence" value="ECO:0007669"/>
    <property type="project" value="TreeGrafter"/>
</dbReference>
<feature type="non-terminal residue" evidence="5">
    <location>
        <position position="1"/>
    </location>
</feature>
<dbReference type="STRING" id="118797.A0A340XXB4"/>
<dbReference type="GO" id="GO:0005829">
    <property type="term" value="C:cytosol"/>
    <property type="evidence" value="ECO:0007669"/>
    <property type="project" value="TreeGrafter"/>
</dbReference>
<dbReference type="GO" id="GO:0045071">
    <property type="term" value="P:negative regulation of viral genome replication"/>
    <property type="evidence" value="ECO:0007669"/>
    <property type="project" value="TreeGrafter"/>
</dbReference>
<reference evidence="5" key="1">
    <citation type="submission" date="2025-08" db="UniProtKB">
        <authorList>
            <consortium name="RefSeq"/>
        </authorList>
    </citation>
    <scope>IDENTIFICATION</scope>
</reference>
<feature type="signal peptide" evidence="2">
    <location>
        <begin position="1"/>
        <end position="16"/>
    </location>
</feature>
<dbReference type="InterPro" id="IPR018952">
    <property type="entry name" value="2-5-oligoAdlate_synth_1_dom2/C"/>
</dbReference>
<keyword evidence="4" id="KW-1185">Reference proteome</keyword>
<feature type="domain" description="2'-5'-oligoadenylate synthetase 1" evidence="3">
    <location>
        <begin position="7"/>
        <end position="130"/>
    </location>
</feature>
<dbReference type="KEGG" id="lve:103089205"/>
<dbReference type="InterPro" id="IPR006117">
    <property type="entry name" value="2-5OAS_C_CS"/>
</dbReference>
<dbReference type="GO" id="GO:0005654">
    <property type="term" value="C:nucleoplasm"/>
    <property type="evidence" value="ECO:0007669"/>
    <property type="project" value="TreeGrafter"/>
</dbReference>
<organism evidence="4 5">
    <name type="scientific">Lipotes vexillifer</name>
    <name type="common">Yangtze river dolphin</name>
    <dbReference type="NCBI Taxonomy" id="118797"/>
    <lineage>
        <taxon>Eukaryota</taxon>
        <taxon>Metazoa</taxon>
        <taxon>Chordata</taxon>
        <taxon>Craniata</taxon>
        <taxon>Vertebrata</taxon>
        <taxon>Euteleostomi</taxon>
        <taxon>Mammalia</taxon>
        <taxon>Eutheria</taxon>
        <taxon>Laurasiatheria</taxon>
        <taxon>Artiodactyla</taxon>
        <taxon>Whippomorpha</taxon>
        <taxon>Cetacea</taxon>
        <taxon>Odontoceti</taxon>
        <taxon>Lipotidae</taxon>
        <taxon>Lipotes</taxon>
    </lineage>
</organism>
<dbReference type="Proteomes" id="UP000265300">
    <property type="component" value="Unplaced"/>
</dbReference>
<accession>A0A340XXB4</accession>
<evidence type="ECO:0000313" key="4">
    <source>
        <dbReference type="Proteomes" id="UP000265300"/>
    </source>
</evidence>